<sequence>MNKFMNTIRSPEGILHALIQIVPYSVKRPSFASYGDVVTLKRRRDDQDEDKDEEPSAGQNRGSKRRRARKEPESTSTLKENTSKPSGKSKEGFKPPNTSTGKSDQAEEPIHANVDLEEPTHQEFDIGVTKDQPIDETTQLPEWFQKPEKSPTPDRNWNKTLHAAHGPVQPWLSTLAQKEESHSLVELEYFFEEVYKATTDQLDWNNPGGQQYPHDLRKPLPMIPNSRGRQVIPFDHFINNDLEYLNGGVLSQTYTTLVIKTKAANYGHIKWIEDLVPNTMWIQVPELASNVYFKCRIIAVTKLQINYKHLDWITIHLKRKEAYTAYSNPRGFIYQNKDKKNKLIHIDELHKFSDGTLNDVRTALDDLLKGIRMKYLPQAIWRKSDRDKAGVMIQAIDKQLKTRRIMRSLEKFIGGRLYEGDFRLLQRTI</sequence>
<keyword evidence="3" id="KW-1185">Reference proteome</keyword>
<dbReference type="Proteomes" id="UP001151760">
    <property type="component" value="Unassembled WGS sequence"/>
</dbReference>
<organism evidence="2 3">
    <name type="scientific">Tanacetum coccineum</name>
    <dbReference type="NCBI Taxonomy" id="301880"/>
    <lineage>
        <taxon>Eukaryota</taxon>
        <taxon>Viridiplantae</taxon>
        <taxon>Streptophyta</taxon>
        <taxon>Embryophyta</taxon>
        <taxon>Tracheophyta</taxon>
        <taxon>Spermatophyta</taxon>
        <taxon>Magnoliopsida</taxon>
        <taxon>eudicotyledons</taxon>
        <taxon>Gunneridae</taxon>
        <taxon>Pentapetalae</taxon>
        <taxon>asterids</taxon>
        <taxon>campanulids</taxon>
        <taxon>Asterales</taxon>
        <taxon>Asteraceae</taxon>
        <taxon>Asteroideae</taxon>
        <taxon>Anthemideae</taxon>
        <taxon>Anthemidinae</taxon>
        <taxon>Tanacetum</taxon>
    </lineage>
</organism>
<dbReference type="EMBL" id="BQNB010010743">
    <property type="protein sequence ID" value="GJS81378.1"/>
    <property type="molecule type" value="Genomic_DNA"/>
</dbReference>
<feature type="region of interest" description="Disordered" evidence="1">
    <location>
        <begin position="33"/>
        <end position="108"/>
    </location>
</feature>
<comment type="caution">
    <text evidence="2">The sequence shown here is derived from an EMBL/GenBank/DDBJ whole genome shotgun (WGS) entry which is preliminary data.</text>
</comment>
<evidence type="ECO:0000256" key="1">
    <source>
        <dbReference type="SAM" id="MobiDB-lite"/>
    </source>
</evidence>
<name>A0ABQ4YX51_9ASTR</name>
<protein>
    <submittedName>
        <fullName evidence="2">Uncharacterized protein</fullName>
    </submittedName>
</protein>
<evidence type="ECO:0000313" key="2">
    <source>
        <dbReference type="EMBL" id="GJS81378.1"/>
    </source>
</evidence>
<accession>A0ABQ4YX51</accession>
<evidence type="ECO:0000313" key="3">
    <source>
        <dbReference type="Proteomes" id="UP001151760"/>
    </source>
</evidence>
<reference evidence="2" key="1">
    <citation type="journal article" date="2022" name="Int. J. Mol. Sci.">
        <title>Draft Genome of Tanacetum Coccineum: Genomic Comparison of Closely Related Tanacetum-Family Plants.</title>
        <authorList>
            <person name="Yamashiro T."/>
            <person name="Shiraishi A."/>
            <person name="Nakayama K."/>
            <person name="Satake H."/>
        </authorList>
    </citation>
    <scope>NUCLEOTIDE SEQUENCE</scope>
</reference>
<proteinExistence type="predicted"/>
<gene>
    <name evidence="2" type="ORF">Tco_0747919</name>
</gene>
<feature type="compositionally biased region" description="Polar residues" evidence="1">
    <location>
        <begin position="74"/>
        <end position="86"/>
    </location>
</feature>
<reference evidence="2" key="2">
    <citation type="submission" date="2022-01" db="EMBL/GenBank/DDBJ databases">
        <authorList>
            <person name="Yamashiro T."/>
            <person name="Shiraishi A."/>
            <person name="Satake H."/>
            <person name="Nakayama K."/>
        </authorList>
    </citation>
    <scope>NUCLEOTIDE SEQUENCE</scope>
</reference>